<dbReference type="Proteomes" id="UP000183315">
    <property type="component" value="Unassembled WGS sequence"/>
</dbReference>
<dbReference type="RefSeq" id="WP_042212163.1">
    <property type="nucleotide sequence ID" value="NZ_BBLU01000001.1"/>
</dbReference>
<evidence type="ECO:0008006" key="3">
    <source>
        <dbReference type="Google" id="ProtNLM"/>
    </source>
</evidence>
<evidence type="ECO:0000313" key="2">
    <source>
        <dbReference type="Proteomes" id="UP000183315"/>
    </source>
</evidence>
<dbReference type="AlphaFoldDB" id="A0A1H6TY96"/>
<accession>A0A1H6TY96</accession>
<gene>
    <name evidence="1" type="ORF">SAMN05421637_0183</name>
</gene>
<organism evidence="1 2">
    <name type="scientific">Demequina mangrovi</name>
    <dbReference type="NCBI Taxonomy" id="1043493"/>
    <lineage>
        <taxon>Bacteria</taxon>
        <taxon>Bacillati</taxon>
        <taxon>Actinomycetota</taxon>
        <taxon>Actinomycetes</taxon>
        <taxon>Micrococcales</taxon>
        <taxon>Demequinaceae</taxon>
        <taxon>Demequina</taxon>
    </lineage>
</organism>
<evidence type="ECO:0000313" key="1">
    <source>
        <dbReference type="EMBL" id="SEI85013.1"/>
    </source>
</evidence>
<protein>
    <recommendedName>
        <fullName evidence="3">N-formylglutamate amidohydrolase</fullName>
    </recommendedName>
</protein>
<proteinExistence type="predicted"/>
<dbReference type="SUPFAM" id="SSF53187">
    <property type="entry name" value="Zn-dependent exopeptidases"/>
    <property type="match status" value="1"/>
</dbReference>
<dbReference type="OrthoDB" id="5141349at2"/>
<dbReference type="eggNOG" id="ENOG5030RJ6">
    <property type="taxonomic scope" value="Bacteria"/>
</dbReference>
<name>A0A1H6TY96_9MICO</name>
<sequence length="233" mass="25232">MTTDIEALDTVREATADVVDLSSRWRKCADRLRSARADTPDQDAALHVDRDSAVVLTAPHGTRHYRAGAMKQADLHTGSLTLLAGEVAQVSTVVSARARAAWSTWVERDDAFVRHLRDLDEPARMILDIHGMGDHHGPDFCLGTGPRPGALEDAAVDILRDELDGFDVAVDSPFDARPHYTVTSLAQRHLGLAALQIEVAARWRSPDDEAAAPGVSALTRALAAVDRHLRDAA</sequence>
<dbReference type="Gene3D" id="3.40.630.40">
    <property type="entry name" value="Zn-dependent exopeptidases"/>
    <property type="match status" value="1"/>
</dbReference>
<dbReference type="EMBL" id="FNZI01000001">
    <property type="protein sequence ID" value="SEI85013.1"/>
    <property type="molecule type" value="Genomic_DNA"/>
</dbReference>
<reference evidence="2" key="1">
    <citation type="submission" date="2016-10" db="EMBL/GenBank/DDBJ databases">
        <authorList>
            <person name="Varghese N."/>
        </authorList>
    </citation>
    <scope>NUCLEOTIDE SEQUENCE [LARGE SCALE GENOMIC DNA]</scope>
    <source>
        <strain evidence="2">DSM 24868</strain>
    </source>
</reference>
<keyword evidence="2" id="KW-1185">Reference proteome</keyword>